<comment type="caution">
    <text evidence="2">The sequence shown here is derived from an EMBL/GenBank/DDBJ whole genome shotgun (WGS) entry which is preliminary data.</text>
</comment>
<keyword evidence="3" id="KW-1185">Reference proteome</keyword>
<protein>
    <submittedName>
        <fullName evidence="2">Uncharacterized protein</fullName>
    </submittedName>
</protein>
<dbReference type="RefSeq" id="WP_107958454.1">
    <property type="nucleotide sequence ID" value="NZ_QAOG01000004.1"/>
</dbReference>
<keyword evidence="1" id="KW-0472">Membrane</keyword>
<keyword evidence="1" id="KW-0812">Transmembrane</keyword>
<name>A0A2T5GK95_9SPHN</name>
<proteinExistence type="predicted"/>
<sequence>MNNSSLAAQAVANGPMTLAPPSFDGHGWLVVVNLAGMTAVCVVAAMFAVDAWIAWRRNRARDLWNHPVTIWRVAGFCFALAIVIRCGGEAVSLWNWNPRDPAATGWFLTLKRFMDPFALLFGVTGLGMFYLSSRGMVAQLRRRPFPIDMWASLPMLKRPAAIGVLSLIAAIGVVSTR</sequence>
<reference evidence="2 3" key="1">
    <citation type="submission" date="2018-04" db="EMBL/GenBank/DDBJ databases">
        <title>Genomic Encyclopedia of Type Strains, Phase III (KMG-III): the genomes of soil and plant-associated and newly described type strains.</title>
        <authorList>
            <person name="Whitman W."/>
        </authorList>
    </citation>
    <scope>NUCLEOTIDE SEQUENCE [LARGE SCALE GENOMIC DNA]</scope>
    <source>
        <strain evidence="2 3">MA101b</strain>
    </source>
</reference>
<accession>A0A2T5GK95</accession>
<feature type="transmembrane region" description="Helical" evidence="1">
    <location>
        <begin position="116"/>
        <end position="137"/>
    </location>
</feature>
<evidence type="ECO:0000256" key="1">
    <source>
        <dbReference type="SAM" id="Phobius"/>
    </source>
</evidence>
<dbReference type="EMBL" id="QAOG01000004">
    <property type="protein sequence ID" value="PTQ59734.1"/>
    <property type="molecule type" value="Genomic_DNA"/>
</dbReference>
<feature type="transmembrane region" description="Helical" evidence="1">
    <location>
        <begin position="158"/>
        <end position="176"/>
    </location>
</feature>
<feature type="transmembrane region" description="Helical" evidence="1">
    <location>
        <begin position="70"/>
        <end position="96"/>
    </location>
</feature>
<organism evidence="2 3">
    <name type="scientific">Sphingomonas aurantiaca</name>
    <dbReference type="NCBI Taxonomy" id="185949"/>
    <lineage>
        <taxon>Bacteria</taxon>
        <taxon>Pseudomonadati</taxon>
        <taxon>Pseudomonadota</taxon>
        <taxon>Alphaproteobacteria</taxon>
        <taxon>Sphingomonadales</taxon>
        <taxon>Sphingomonadaceae</taxon>
        <taxon>Sphingomonas</taxon>
    </lineage>
</organism>
<keyword evidence="1" id="KW-1133">Transmembrane helix</keyword>
<feature type="transmembrane region" description="Helical" evidence="1">
    <location>
        <begin position="28"/>
        <end position="49"/>
    </location>
</feature>
<gene>
    <name evidence="2" type="ORF">C8J26_2586</name>
</gene>
<evidence type="ECO:0000313" key="3">
    <source>
        <dbReference type="Proteomes" id="UP000244189"/>
    </source>
</evidence>
<dbReference type="Proteomes" id="UP000244189">
    <property type="component" value="Unassembled WGS sequence"/>
</dbReference>
<evidence type="ECO:0000313" key="2">
    <source>
        <dbReference type="EMBL" id="PTQ59734.1"/>
    </source>
</evidence>
<dbReference type="AlphaFoldDB" id="A0A2T5GK95"/>